<dbReference type="VEuPathDB" id="FungiDB:CH63R_10646"/>
<dbReference type="STRING" id="759273.H1VF09"/>
<dbReference type="GO" id="GO:0044550">
    <property type="term" value="P:secondary metabolite biosynthetic process"/>
    <property type="evidence" value="ECO:0007669"/>
    <property type="project" value="TreeGrafter"/>
</dbReference>
<dbReference type="GO" id="GO:0032259">
    <property type="term" value="P:methylation"/>
    <property type="evidence" value="ECO:0007669"/>
    <property type="project" value="UniProtKB-KW"/>
</dbReference>
<dbReference type="GO" id="GO:0016491">
    <property type="term" value="F:oxidoreductase activity"/>
    <property type="evidence" value="ECO:0007669"/>
    <property type="project" value="UniProtKB-KW"/>
</dbReference>
<dbReference type="PANTHER" id="PTHR43775:SF20">
    <property type="entry name" value="HYBRID PKS-NRPS SYNTHETASE APDA"/>
    <property type="match status" value="1"/>
</dbReference>
<evidence type="ECO:0000256" key="1">
    <source>
        <dbReference type="ARBA" id="ARBA00022450"/>
    </source>
</evidence>
<feature type="domain" description="Ketosynthase family 3 (KS3)" evidence="6">
    <location>
        <begin position="8"/>
        <end position="444"/>
    </location>
</feature>
<sequence length="458" mass="49269">MAQRNYPNEPVVIVGSGCRFPGAANTPSKLWDLLKEPRDVQSRIPKERFDVDTFYHPDGTHHGRTNASYAYFLKEDLHAFDAPFFNIQAGEAESMDPQQRLLLETVYEAVSNAGMRMQDLQGSSTAVYVGMMTHDYETTSTRDLESIPTYSATGVAVSIASNRISYFFDWHGPSMTIDTACSSSLAAVHLAVQQLRSGQSTMAVAAGANLILGPMTFVLESKLNMLSPSGRSRMWDAGADGYARGEAVCSVVLKTLSQALKDGDTIECVIRETGINQDGRTTGITMPNHDAQEALIRATYARAGLDINNPQERCQFFEAHGTGTPAGDPQEANAIASAFFGQGDNSNAGDDPLFVGSIKTIVGHTEGTAGIAGLLKACLAVKHGVIPPNLLFNKLSPRVAPFYNHLKITTEAIPWPTVAPGQPRRVSVNSFGFGGTNAHAIVEEYLGPDQSTPLAEPV</sequence>
<dbReference type="GO" id="GO:0008168">
    <property type="term" value="F:methyltransferase activity"/>
    <property type="evidence" value="ECO:0007669"/>
    <property type="project" value="UniProtKB-KW"/>
</dbReference>
<dbReference type="InterPro" id="IPR016039">
    <property type="entry name" value="Thiolase-like"/>
</dbReference>
<dbReference type="Proteomes" id="UP000007174">
    <property type="component" value="Unassembled WGS sequence"/>
</dbReference>
<dbReference type="Pfam" id="PF16197">
    <property type="entry name" value="KAsynt_C_assoc"/>
    <property type="match status" value="1"/>
</dbReference>
<dbReference type="InterPro" id="IPR032821">
    <property type="entry name" value="PKS_assoc"/>
</dbReference>
<proteinExistence type="predicted"/>
<dbReference type="InterPro" id="IPR050091">
    <property type="entry name" value="PKS_NRPS_Biosynth_Enz"/>
</dbReference>
<evidence type="ECO:0000256" key="3">
    <source>
        <dbReference type="ARBA" id="ARBA00022603"/>
    </source>
</evidence>
<keyword evidence="5" id="KW-0560">Oxidoreductase</keyword>
<dbReference type="PANTHER" id="PTHR43775">
    <property type="entry name" value="FATTY ACID SYNTHASE"/>
    <property type="match status" value="1"/>
</dbReference>
<keyword evidence="3" id="KW-0489">Methyltransferase</keyword>
<feature type="non-terminal residue" evidence="7">
    <location>
        <position position="458"/>
    </location>
</feature>
<dbReference type="GO" id="GO:0006633">
    <property type="term" value="P:fatty acid biosynthetic process"/>
    <property type="evidence" value="ECO:0007669"/>
    <property type="project" value="InterPro"/>
</dbReference>
<keyword evidence="2" id="KW-0597">Phosphoprotein</keyword>
<evidence type="ECO:0000313" key="7">
    <source>
        <dbReference type="EMBL" id="CCF38812.1"/>
    </source>
</evidence>
<evidence type="ECO:0000256" key="4">
    <source>
        <dbReference type="ARBA" id="ARBA00022679"/>
    </source>
</evidence>
<dbReference type="FunFam" id="3.40.47.10:FF:000019">
    <property type="entry name" value="Polyketide synthase type I"/>
    <property type="match status" value="1"/>
</dbReference>
<dbReference type="HOGENOM" id="CLU_000022_16_2_1"/>
<name>H1VF09_COLHI</name>
<reference evidence="8" key="1">
    <citation type="journal article" date="2012" name="Nat. Genet.">
        <title>Lifestyle transitions in plant pathogenic Colletotrichum fungi deciphered by genome and transcriptome analyses.</title>
        <authorList>
            <person name="O'Connell R.J."/>
            <person name="Thon M.R."/>
            <person name="Hacquard S."/>
            <person name="Amyotte S.G."/>
            <person name="Kleemann J."/>
            <person name="Torres M.F."/>
            <person name="Damm U."/>
            <person name="Buiate E.A."/>
            <person name="Epstein L."/>
            <person name="Alkan N."/>
            <person name="Altmueller J."/>
            <person name="Alvarado-Balderrama L."/>
            <person name="Bauser C.A."/>
            <person name="Becker C."/>
            <person name="Birren B.W."/>
            <person name="Chen Z."/>
            <person name="Choi J."/>
            <person name="Crouch J.A."/>
            <person name="Duvick J.P."/>
            <person name="Farman M.A."/>
            <person name="Gan P."/>
            <person name="Heiman D."/>
            <person name="Henrissat B."/>
            <person name="Howard R.J."/>
            <person name="Kabbage M."/>
            <person name="Koch C."/>
            <person name="Kracher B."/>
            <person name="Kubo Y."/>
            <person name="Law A.D."/>
            <person name="Lebrun M.-H."/>
            <person name="Lee Y.-H."/>
            <person name="Miyara I."/>
            <person name="Moore N."/>
            <person name="Neumann U."/>
            <person name="Nordstroem K."/>
            <person name="Panaccione D.G."/>
            <person name="Panstruga R."/>
            <person name="Place M."/>
            <person name="Proctor R.H."/>
            <person name="Prusky D."/>
            <person name="Rech G."/>
            <person name="Reinhardt R."/>
            <person name="Rollins J.A."/>
            <person name="Rounsley S."/>
            <person name="Schardl C.L."/>
            <person name="Schwartz D.C."/>
            <person name="Shenoy N."/>
            <person name="Shirasu K."/>
            <person name="Sikhakolli U.R."/>
            <person name="Stueber K."/>
            <person name="Sukno S.A."/>
            <person name="Sweigard J.A."/>
            <person name="Takano Y."/>
            <person name="Takahara H."/>
            <person name="Trail F."/>
            <person name="van der Does H.C."/>
            <person name="Voll L.M."/>
            <person name="Will I."/>
            <person name="Young S."/>
            <person name="Zeng Q."/>
            <person name="Zhang J."/>
            <person name="Zhou S."/>
            <person name="Dickman M.B."/>
            <person name="Schulze-Lefert P."/>
            <person name="Ver Loren van Themaat E."/>
            <person name="Ma L.-J."/>
            <person name="Vaillancourt L.J."/>
        </authorList>
    </citation>
    <scope>NUCLEOTIDE SEQUENCE [LARGE SCALE GENOMIC DNA]</scope>
    <source>
        <strain evidence="8">IMI 349063</strain>
    </source>
</reference>
<dbReference type="PROSITE" id="PS52004">
    <property type="entry name" value="KS3_2"/>
    <property type="match status" value="1"/>
</dbReference>
<evidence type="ECO:0000259" key="6">
    <source>
        <dbReference type="PROSITE" id="PS52004"/>
    </source>
</evidence>
<dbReference type="EMBL" id="CACQ02003168">
    <property type="protein sequence ID" value="CCF38812.1"/>
    <property type="molecule type" value="Genomic_DNA"/>
</dbReference>
<evidence type="ECO:0000256" key="5">
    <source>
        <dbReference type="ARBA" id="ARBA00023002"/>
    </source>
</evidence>
<organism evidence="7 8">
    <name type="scientific">Colletotrichum higginsianum (strain IMI 349063)</name>
    <name type="common">Crucifer anthracnose fungus</name>
    <dbReference type="NCBI Taxonomy" id="759273"/>
    <lineage>
        <taxon>Eukaryota</taxon>
        <taxon>Fungi</taxon>
        <taxon>Dikarya</taxon>
        <taxon>Ascomycota</taxon>
        <taxon>Pezizomycotina</taxon>
        <taxon>Sordariomycetes</taxon>
        <taxon>Hypocreomycetidae</taxon>
        <taxon>Glomerellales</taxon>
        <taxon>Glomerellaceae</taxon>
        <taxon>Colletotrichum</taxon>
        <taxon>Colletotrichum destructivum species complex</taxon>
    </lineage>
</organism>
<dbReference type="InterPro" id="IPR020841">
    <property type="entry name" value="PKS_Beta-ketoAc_synthase_dom"/>
</dbReference>
<dbReference type="AlphaFoldDB" id="H1VF09"/>
<dbReference type="InterPro" id="IPR018201">
    <property type="entry name" value="Ketoacyl_synth_AS"/>
</dbReference>
<keyword evidence="4" id="KW-0808">Transferase</keyword>
<gene>
    <name evidence="7" type="ORF">CH063_01993</name>
</gene>
<dbReference type="GO" id="GO:0004312">
    <property type="term" value="F:fatty acid synthase activity"/>
    <property type="evidence" value="ECO:0007669"/>
    <property type="project" value="TreeGrafter"/>
</dbReference>
<dbReference type="Pfam" id="PF00109">
    <property type="entry name" value="ketoacyl-synt"/>
    <property type="match status" value="1"/>
</dbReference>
<dbReference type="PROSITE" id="PS00606">
    <property type="entry name" value="KS3_1"/>
    <property type="match status" value="1"/>
</dbReference>
<dbReference type="Gene3D" id="3.40.47.10">
    <property type="match status" value="1"/>
</dbReference>
<dbReference type="InterPro" id="IPR014031">
    <property type="entry name" value="Ketoacyl_synth_C"/>
</dbReference>
<dbReference type="InterPro" id="IPR014030">
    <property type="entry name" value="Ketoacyl_synth_N"/>
</dbReference>
<evidence type="ECO:0000256" key="2">
    <source>
        <dbReference type="ARBA" id="ARBA00022553"/>
    </source>
</evidence>
<dbReference type="SUPFAM" id="SSF53901">
    <property type="entry name" value="Thiolase-like"/>
    <property type="match status" value="1"/>
</dbReference>
<dbReference type="SMART" id="SM00825">
    <property type="entry name" value="PKS_KS"/>
    <property type="match status" value="1"/>
</dbReference>
<dbReference type="CDD" id="cd00833">
    <property type="entry name" value="PKS"/>
    <property type="match status" value="1"/>
</dbReference>
<dbReference type="Pfam" id="PF02801">
    <property type="entry name" value="Ketoacyl-synt_C"/>
    <property type="match status" value="1"/>
</dbReference>
<dbReference type="eggNOG" id="KOG1202">
    <property type="taxonomic scope" value="Eukaryota"/>
</dbReference>
<keyword evidence="1" id="KW-0596">Phosphopantetheine</keyword>
<dbReference type="GO" id="GO:0004315">
    <property type="term" value="F:3-oxoacyl-[acyl-carrier-protein] synthase activity"/>
    <property type="evidence" value="ECO:0007669"/>
    <property type="project" value="InterPro"/>
</dbReference>
<protein>
    <submittedName>
        <fullName evidence="7">Lovastatin nonaketide synthase</fullName>
    </submittedName>
</protein>
<accession>H1VF09</accession>
<evidence type="ECO:0000313" key="8">
    <source>
        <dbReference type="Proteomes" id="UP000007174"/>
    </source>
</evidence>